<feature type="transmembrane region" description="Helical" evidence="8">
    <location>
        <begin position="263"/>
        <end position="286"/>
    </location>
</feature>
<dbReference type="InterPro" id="IPR005829">
    <property type="entry name" value="Sugar_transporter_CS"/>
</dbReference>
<dbReference type="CDD" id="cd17329">
    <property type="entry name" value="MFS_MdtH_MDR_like"/>
    <property type="match status" value="1"/>
</dbReference>
<evidence type="ECO:0000259" key="9">
    <source>
        <dbReference type="PROSITE" id="PS50850"/>
    </source>
</evidence>
<protein>
    <submittedName>
        <fullName evidence="10">MFS transporter</fullName>
    </submittedName>
</protein>
<keyword evidence="5 8" id="KW-0812">Transmembrane</keyword>
<dbReference type="InterPro" id="IPR036259">
    <property type="entry name" value="MFS_trans_sf"/>
</dbReference>
<dbReference type="InterPro" id="IPR011701">
    <property type="entry name" value="MFS"/>
</dbReference>
<proteinExistence type="inferred from homology"/>
<evidence type="ECO:0000256" key="6">
    <source>
        <dbReference type="ARBA" id="ARBA00022989"/>
    </source>
</evidence>
<dbReference type="PRINTS" id="PR01035">
    <property type="entry name" value="TCRTETA"/>
</dbReference>
<organism evidence="10">
    <name type="scientific">Brevibacillus laterosporus</name>
    <name type="common">Bacillus laterosporus</name>
    <dbReference type="NCBI Taxonomy" id="1465"/>
    <lineage>
        <taxon>Bacteria</taxon>
        <taxon>Bacillati</taxon>
        <taxon>Bacillota</taxon>
        <taxon>Bacilli</taxon>
        <taxon>Bacillales</taxon>
        <taxon>Paenibacillaceae</taxon>
        <taxon>Brevibacillus</taxon>
    </lineage>
</organism>
<dbReference type="GO" id="GO:0005886">
    <property type="term" value="C:plasma membrane"/>
    <property type="evidence" value="ECO:0007669"/>
    <property type="project" value="UniProtKB-SubCell"/>
</dbReference>
<comment type="similarity">
    <text evidence="2">Belongs to the major facilitator superfamily. TCR/Tet family.</text>
</comment>
<name>A0A0F7BZJ0_BRELA</name>
<reference evidence="10" key="1">
    <citation type="submission" date="2015-03" db="EMBL/GenBank/DDBJ databases">
        <title>MIGS Cultured Bacterial/Archaeal sample from Brevibacillus laterosporus.</title>
        <authorList>
            <person name="Zeng D."/>
            <person name="Zhu L."/>
            <person name="Dong G."/>
            <person name="Ye W."/>
            <person name="Ren D."/>
            <person name="Wu L."/>
            <person name="Xu J."/>
            <person name="Li G."/>
            <person name="Guo L."/>
        </authorList>
    </citation>
    <scope>NUCLEOTIDE SEQUENCE</scope>
    <source>
        <strain evidence="10">B9</strain>
    </source>
</reference>
<evidence type="ECO:0000256" key="5">
    <source>
        <dbReference type="ARBA" id="ARBA00022692"/>
    </source>
</evidence>
<dbReference type="EMBL" id="CP011074">
    <property type="protein sequence ID" value="AKF93870.1"/>
    <property type="molecule type" value="Genomic_DNA"/>
</dbReference>
<keyword evidence="7 8" id="KW-0472">Membrane</keyword>
<dbReference type="Gene3D" id="1.20.1250.20">
    <property type="entry name" value="MFS general substrate transporter like domains"/>
    <property type="match status" value="1"/>
</dbReference>
<evidence type="ECO:0000256" key="2">
    <source>
        <dbReference type="ARBA" id="ARBA00007520"/>
    </source>
</evidence>
<feature type="transmembrane region" description="Helical" evidence="8">
    <location>
        <begin position="298"/>
        <end position="315"/>
    </location>
</feature>
<dbReference type="InterPro" id="IPR020846">
    <property type="entry name" value="MFS_dom"/>
</dbReference>
<evidence type="ECO:0000313" key="10">
    <source>
        <dbReference type="EMBL" id="AKF93870.1"/>
    </source>
</evidence>
<dbReference type="Pfam" id="PF07690">
    <property type="entry name" value="MFS_1"/>
    <property type="match status" value="2"/>
</dbReference>
<feature type="domain" description="Major facilitator superfamily (MFS) profile" evidence="9">
    <location>
        <begin position="1"/>
        <end position="406"/>
    </location>
</feature>
<feature type="transmembrane region" description="Helical" evidence="8">
    <location>
        <begin position="220"/>
        <end position="243"/>
    </location>
</feature>
<keyword evidence="6 8" id="KW-1133">Transmembrane helix</keyword>
<evidence type="ECO:0000256" key="3">
    <source>
        <dbReference type="ARBA" id="ARBA00022448"/>
    </source>
</evidence>
<dbReference type="InterPro" id="IPR001958">
    <property type="entry name" value="Tet-R_TetA/multi-R_MdtG-like"/>
</dbReference>
<dbReference type="SUPFAM" id="SSF103473">
    <property type="entry name" value="MFS general substrate transporter"/>
    <property type="match status" value="1"/>
</dbReference>
<evidence type="ECO:0000256" key="1">
    <source>
        <dbReference type="ARBA" id="ARBA00004651"/>
    </source>
</evidence>
<evidence type="ECO:0000256" key="8">
    <source>
        <dbReference type="SAM" id="Phobius"/>
    </source>
</evidence>
<feature type="transmembrane region" description="Helical" evidence="8">
    <location>
        <begin position="321"/>
        <end position="344"/>
    </location>
</feature>
<dbReference type="PROSITE" id="PS50850">
    <property type="entry name" value="MFS"/>
    <property type="match status" value="1"/>
</dbReference>
<dbReference type="InterPro" id="IPR050171">
    <property type="entry name" value="MFS_Transporters"/>
</dbReference>
<dbReference type="AlphaFoldDB" id="A0A0F7BZJ0"/>
<comment type="subcellular location">
    <subcellularLocation>
        <location evidence="1">Cell membrane</location>
        <topology evidence="1">Multi-pass membrane protein</topology>
    </subcellularLocation>
</comment>
<keyword evidence="3" id="KW-0813">Transport</keyword>
<keyword evidence="4" id="KW-1003">Cell membrane</keyword>
<feature type="transmembrane region" description="Helical" evidence="8">
    <location>
        <begin position="162"/>
        <end position="181"/>
    </location>
</feature>
<dbReference type="RefSeq" id="WP_031412828.1">
    <property type="nucleotide sequence ID" value="NZ_CP011074.1"/>
</dbReference>
<dbReference type="PROSITE" id="PS00216">
    <property type="entry name" value="SUGAR_TRANSPORT_1"/>
    <property type="match status" value="1"/>
</dbReference>
<dbReference type="GO" id="GO:0022857">
    <property type="term" value="F:transmembrane transporter activity"/>
    <property type="evidence" value="ECO:0007669"/>
    <property type="project" value="InterPro"/>
</dbReference>
<gene>
    <name evidence="10" type="ORF">EX87_09635</name>
</gene>
<accession>A0A0F7BZJ0</accession>
<evidence type="ECO:0000256" key="4">
    <source>
        <dbReference type="ARBA" id="ARBA00022475"/>
    </source>
</evidence>
<feature type="transmembrane region" description="Helical" evidence="8">
    <location>
        <begin position="380"/>
        <end position="401"/>
    </location>
</feature>
<feature type="transmembrane region" description="Helical" evidence="8">
    <location>
        <begin position="132"/>
        <end position="156"/>
    </location>
</feature>
<sequence length="416" mass="47013">MSWLSWDVNLKVRLIGETLFSIFLWMFLPFMALFFSETFGKSTAGVLLIIPPLLSVVISLIGGRISDKLGRRPVMLFSVAFEALMFLLFFLSSSPWMMYLAFVGLNLSASLYQPASEAMIADLTNEEDRNFVFAMFYTAMNLGVVIGPLLGAFFFVNYRNELMLACMVVTAILFVVYFFVLKETKPSAPETSSDLVDPAPSWKKELQSFQVIFRDKVFSLYLLAGVFVFIAFSQMDLYMAIYIKEHVLHQPLIWWGDWTYSLGGTSFFGWMMALNGFMVVTLTAAMTRWISAWSDQKAFVIASFLGGIGFFMMAFSKNIWFLLFCMAVLTIGELIRTPIALGFVSKLAPEHQRGQYMGASTLQFTIGRILAPLLVTLSNWFGPLVIFGIIFGVTILSMLCYQKMFTIMKRAKSVQA</sequence>
<feature type="transmembrane region" description="Helical" evidence="8">
    <location>
        <begin position="74"/>
        <end position="90"/>
    </location>
</feature>
<dbReference type="PANTHER" id="PTHR23517">
    <property type="entry name" value="RESISTANCE PROTEIN MDTM, PUTATIVE-RELATED-RELATED"/>
    <property type="match status" value="1"/>
</dbReference>
<feature type="transmembrane region" description="Helical" evidence="8">
    <location>
        <begin position="42"/>
        <end position="62"/>
    </location>
</feature>
<dbReference type="PANTHER" id="PTHR23517:SF3">
    <property type="entry name" value="INTEGRAL MEMBRANE TRANSPORT PROTEIN"/>
    <property type="match status" value="1"/>
</dbReference>
<feature type="transmembrane region" description="Helical" evidence="8">
    <location>
        <begin position="12"/>
        <end position="36"/>
    </location>
</feature>
<evidence type="ECO:0000256" key="7">
    <source>
        <dbReference type="ARBA" id="ARBA00023136"/>
    </source>
</evidence>